<comment type="subcellular location">
    <subcellularLocation>
        <location evidence="1 6">Cell membrane</location>
        <topology evidence="1 6">Multi-pass membrane protein</topology>
    </subcellularLocation>
</comment>
<keyword evidence="3 6" id="KW-0812">Transmembrane</keyword>
<dbReference type="HOGENOM" id="CLU_038944_10_0_9"/>
<feature type="transmembrane region" description="Helical" evidence="6">
    <location>
        <begin position="147"/>
        <end position="167"/>
    </location>
</feature>
<name>A0A011A183_9BACL</name>
<keyword evidence="5 6" id="KW-0472">Membrane</keyword>
<reference evidence="8 9" key="1">
    <citation type="submission" date="2013-07" db="EMBL/GenBank/DDBJ databases">
        <authorList>
            <consortium name="DOE Joint Genome Institute"/>
            <person name="Anderson I."/>
            <person name="Huntemann M."/>
            <person name="Han J."/>
            <person name="Chen A."/>
            <person name="Kyrpides N."/>
            <person name="Mavromatis K."/>
            <person name="Markowitz V."/>
            <person name="Palaniappan K."/>
            <person name="Ivanova N."/>
            <person name="Schaumberg A."/>
            <person name="Pati A."/>
            <person name="Liolios K."/>
            <person name="Nordberg H.P."/>
            <person name="Cantor M.N."/>
            <person name="Hua S.X."/>
            <person name="Woyke T."/>
        </authorList>
    </citation>
    <scope>NUCLEOTIDE SEQUENCE [LARGE SCALE GENOMIC DNA]</scope>
    <source>
        <strain evidence="8 9">DSM 19268</strain>
    </source>
</reference>
<dbReference type="RefSeq" id="WP_037282615.1">
    <property type="nucleotide sequence ID" value="NZ_KK073875.1"/>
</dbReference>
<comment type="similarity">
    <text evidence="6">Belongs to the TVP38/TMEM64 family.</text>
</comment>
<evidence type="ECO:0000313" key="8">
    <source>
        <dbReference type="EMBL" id="EXG83267.1"/>
    </source>
</evidence>
<keyword evidence="2 6" id="KW-1003">Cell membrane</keyword>
<dbReference type="EMBL" id="JFBU01000001">
    <property type="protein sequence ID" value="EXG83267.1"/>
    <property type="molecule type" value="Genomic_DNA"/>
</dbReference>
<comment type="caution">
    <text evidence="8">The sequence shown here is derived from an EMBL/GenBank/DDBJ whole genome shotgun (WGS) entry which is preliminary data.</text>
</comment>
<feature type="transmembrane region" description="Helical" evidence="6">
    <location>
        <begin position="63"/>
        <end position="83"/>
    </location>
</feature>
<evidence type="ECO:0000256" key="6">
    <source>
        <dbReference type="RuleBase" id="RU366058"/>
    </source>
</evidence>
<sequence length="202" mass="22550">MKKWITLTVYAAALLLILIYRHELQALMENVSLPLSTGFALAFLFAFFPVLPYKLLIGSLGFLYGPALGALTAWLAVTTASLLQYTLVRRFFREQGRAALAKFSGLERAGQLMERRPFLVILAARLVPLLPQALVNLYPAFLNIRPIVYIAASALGKIPAMLVFAFVGQNLFTDLPKTMTVLALYGGFLLMVYAVYRFVLRR</sequence>
<evidence type="ECO:0000256" key="3">
    <source>
        <dbReference type="ARBA" id="ARBA00022692"/>
    </source>
</evidence>
<comment type="caution">
    <text evidence="6">Lacks conserved residue(s) required for the propagation of feature annotation.</text>
</comment>
<feature type="transmembrane region" description="Helical" evidence="6">
    <location>
        <begin position="179"/>
        <end position="199"/>
    </location>
</feature>
<dbReference type="GO" id="GO:0005886">
    <property type="term" value="C:plasma membrane"/>
    <property type="evidence" value="ECO:0007669"/>
    <property type="project" value="UniProtKB-SubCell"/>
</dbReference>
<dbReference type="AlphaFoldDB" id="A0A011A183"/>
<evidence type="ECO:0000256" key="5">
    <source>
        <dbReference type="ARBA" id="ARBA00023136"/>
    </source>
</evidence>
<evidence type="ECO:0000256" key="2">
    <source>
        <dbReference type="ARBA" id="ARBA00022475"/>
    </source>
</evidence>
<evidence type="ECO:0000259" key="7">
    <source>
        <dbReference type="Pfam" id="PF09335"/>
    </source>
</evidence>
<accession>A0A011A183</accession>
<feature type="domain" description="VTT" evidence="7">
    <location>
        <begin position="51"/>
        <end position="169"/>
    </location>
</feature>
<keyword evidence="9" id="KW-1185">Reference proteome</keyword>
<keyword evidence="4 6" id="KW-1133">Transmembrane helix</keyword>
<organism evidence="8 9">
    <name type="scientific">Saccharibacillus sacchari DSM 19268</name>
    <dbReference type="NCBI Taxonomy" id="915437"/>
    <lineage>
        <taxon>Bacteria</taxon>
        <taxon>Bacillati</taxon>
        <taxon>Bacillota</taxon>
        <taxon>Bacilli</taxon>
        <taxon>Bacillales</taxon>
        <taxon>Paenibacillaceae</taxon>
        <taxon>Saccharibacillus</taxon>
    </lineage>
</organism>
<dbReference type="OrthoDB" id="2381682at2"/>
<evidence type="ECO:0000313" key="9">
    <source>
        <dbReference type="Proteomes" id="UP000053380"/>
    </source>
</evidence>
<dbReference type="Pfam" id="PF09335">
    <property type="entry name" value="VTT_dom"/>
    <property type="match status" value="1"/>
</dbReference>
<proteinExistence type="inferred from homology"/>
<dbReference type="InterPro" id="IPR032816">
    <property type="entry name" value="VTT_dom"/>
</dbReference>
<dbReference type="PATRIC" id="fig|915437.3.peg.244"/>
<evidence type="ECO:0000256" key="4">
    <source>
        <dbReference type="ARBA" id="ARBA00022989"/>
    </source>
</evidence>
<feature type="transmembrane region" description="Helical" evidence="6">
    <location>
        <begin position="31"/>
        <end position="51"/>
    </location>
</feature>
<dbReference type="InterPro" id="IPR015414">
    <property type="entry name" value="TMEM64"/>
</dbReference>
<protein>
    <recommendedName>
        <fullName evidence="6">TVP38/TMEM64 family membrane protein</fullName>
    </recommendedName>
</protein>
<gene>
    <name evidence="8" type="ORF">SacsacDRAFT_0232</name>
</gene>
<evidence type="ECO:0000256" key="1">
    <source>
        <dbReference type="ARBA" id="ARBA00004651"/>
    </source>
</evidence>
<dbReference type="PANTHER" id="PTHR12677:SF59">
    <property type="entry name" value="GOLGI APPARATUS MEMBRANE PROTEIN TVP38-RELATED"/>
    <property type="match status" value="1"/>
</dbReference>
<dbReference type="PANTHER" id="PTHR12677">
    <property type="entry name" value="GOLGI APPARATUS MEMBRANE PROTEIN TVP38-RELATED"/>
    <property type="match status" value="1"/>
</dbReference>
<dbReference type="Proteomes" id="UP000053380">
    <property type="component" value="Unassembled WGS sequence"/>
</dbReference>